<feature type="region of interest" description="Disordered" evidence="1">
    <location>
        <begin position="272"/>
        <end position="327"/>
    </location>
</feature>
<organism evidence="2 3">
    <name type="scientific">Thlaspi arvense</name>
    <name type="common">Field penny-cress</name>
    <dbReference type="NCBI Taxonomy" id="13288"/>
    <lineage>
        <taxon>Eukaryota</taxon>
        <taxon>Viridiplantae</taxon>
        <taxon>Streptophyta</taxon>
        <taxon>Embryophyta</taxon>
        <taxon>Tracheophyta</taxon>
        <taxon>Spermatophyta</taxon>
        <taxon>Magnoliopsida</taxon>
        <taxon>eudicotyledons</taxon>
        <taxon>Gunneridae</taxon>
        <taxon>Pentapetalae</taxon>
        <taxon>rosids</taxon>
        <taxon>malvids</taxon>
        <taxon>Brassicales</taxon>
        <taxon>Brassicaceae</taxon>
        <taxon>Thlaspideae</taxon>
        <taxon>Thlaspi</taxon>
    </lineage>
</organism>
<dbReference type="EMBL" id="OU466863">
    <property type="protein sequence ID" value="CAH2078196.1"/>
    <property type="molecule type" value="Genomic_DNA"/>
</dbReference>
<evidence type="ECO:0000313" key="3">
    <source>
        <dbReference type="Proteomes" id="UP000836841"/>
    </source>
</evidence>
<accession>A0AAU9T1Y7</accession>
<reference evidence="2 3" key="1">
    <citation type="submission" date="2022-03" db="EMBL/GenBank/DDBJ databases">
        <authorList>
            <person name="Nunn A."/>
            <person name="Chopra R."/>
            <person name="Nunn A."/>
            <person name="Contreras Garrido A."/>
        </authorList>
    </citation>
    <scope>NUCLEOTIDE SEQUENCE [LARGE SCALE GENOMIC DNA]</scope>
</reference>
<dbReference type="Proteomes" id="UP000836841">
    <property type="component" value="Chromosome 7"/>
</dbReference>
<keyword evidence="3" id="KW-1185">Reference proteome</keyword>
<dbReference type="AlphaFoldDB" id="A0AAU9T1Y7"/>
<gene>
    <name evidence="2" type="ORF">TAV2_LOCUS23354</name>
</gene>
<evidence type="ECO:0000313" key="2">
    <source>
        <dbReference type="EMBL" id="CAH2078196.1"/>
    </source>
</evidence>
<name>A0AAU9T1Y7_THLAR</name>
<evidence type="ECO:0000256" key="1">
    <source>
        <dbReference type="SAM" id="MobiDB-lite"/>
    </source>
</evidence>
<proteinExistence type="predicted"/>
<feature type="compositionally biased region" description="Basic and acidic residues" evidence="1">
    <location>
        <begin position="286"/>
        <end position="317"/>
    </location>
</feature>
<sequence length="465" mass="52653">MKVFLNIRRRRFEIEWVMVLSLGNLNFSLKRFGSSRGQKEKKRAQIFRWDFYRRSRIHIEAINKIRLKLRFWVSRTCEGRLNGLISCQGRPIMIQGIKELKANIFVRVLRSEGLEGARFGIWVIATSPVLKKRNKESLLVAMMEVMGYDGILGKGTLTPRLKITLPSFDNSELIKGYQRPLIGRCMNPTAQEMNALLFMMPRIWKVEDRVAGADLGMERFQFDFDEEEDIQAKRKKTGVQRVIKELLGAREEAEKFKQISIAHKGSYIKAKEDGKRFRGATRSIHRPTEDPKIGSTRLRETREKKAENKTDGSDKDSPPQQSAKKVRKGLLFVKTATGGGDDLGIGCTQIIEEAIGETVVATEESDVRMEEQGGIEDELIVDYGSEQEGLMDDISGGFDLAELEKTVEEAGESHRPSIDNIELGSLHIDQEEVQLGVEDMEKLPNELIKAPIKAGAKKRGAAKEE</sequence>
<protein>
    <submittedName>
        <fullName evidence="2">Uncharacterized protein</fullName>
    </submittedName>
</protein>